<proteinExistence type="inferred from homology"/>
<evidence type="ECO:0000313" key="2">
    <source>
        <dbReference type="EMBL" id="OQX91023.1"/>
    </source>
</evidence>
<organism evidence="2 3">
    <name type="scientific">Candidatus Coatesbacteria bacterium 4484_99</name>
    <dbReference type="NCBI Taxonomy" id="1970774"/>
    <lineage>
        <taxon>Bacteria</taxon>
        <taxon>Candidatus Coatesiibacteriota</taxon>
    </lineage>
</organism>
<dbReference type="Gene3D" id="3.30.420.40">
    <property type="match status" value="2"/>
</dbReference>
<comment type="similarity">
    <text evidence="1">Belongs to the ROK (NagC/XylR) family.</text>
</comment>
<reference evidence="3" key="1">
    <citation type="submission" date="2017-03" db="EMBL/GenBank/DDBJ databases">
        <title>Novel pathways for hydrocarbon cycling and metabolic interdependencies in hydrothermal sediment communities.</title>
        <authorList>
            <person name="Dombrowski N."/>
            <person name="Seitz K."/>
            <person name="Teske A."/>
            <person name="Baker B."/>
        </authorList>
    </citation>
    <scope>NUCLEOTIDE SEQUENCE [LARGE SCALE GENOMIC DNA]</scope>
</reference>
<gene>
    <name evidence="2" type="ORF">B6D57_01230</name>
</gene>
<accession>A0A1W9S2I9</accession>
<dbReference type="InterPro" id="IPR043129">
    <property type="entry name" value="ATPase_NBD"/>
</dbReference>
<protein>
    <recommendedName>
        <fullName evidence="4">Glucokinase</fullName>
    </recommendedName>
</protein>
<dbReference type="Pfam" id="PF00480">
    <property type="entry name" value="ROK"/>
    <property type="match status" value="1"/>
</dbReference>
<comment type="caution">
    <text evidence="2">The sequence shown here is derived from an EMBL/GenBank/DDBJ whole genome shotgun (WGS) entry which is preliminary data.</text>
</comment>
<dbReference type="Proteomes" id="UP000192611">
    <property type="component" value="Unassembled WGS sequence"/>
</dbReference>
<evidence type="ECO:0008006" key="4">
    <source>
        <dbReference type="Google" id="ProtNLM"/>
    </source>
</evidence>
<dbReference type="PANTHER" id="PTHR18964:SF149">
    <property type="entry name" value="BIFUNCTIONAL UDP-N-ACETYLGLUCOSAMINE 2-EPIMERASE_N-ACETYLMANNOSAMINE KINASE"/>
    <property type="match status" value="1"/>
</dbReference>
<dbReference type="InterPro" id="IPR000600">
    <property type="entry name" value="ROK"/>
</dbReference>
<evidence type="ECO:0000256" key="1">
    <source>
        <dbReference type="ARBA" id="ARBA00006479"/>
    </source>
</evidence>
<dbReference type="PANTHER" id="PTHR18964">
    <property type="entry name" value="ROK (REPRESSOR, ORF, KINASE) FAMILY"/>
    <property type="match status" value="1"/>
</dbReference>
<dbReference type="SUPFAM" id="SSF53067">
    <property type="entry name" value="Actin-like ATPase domain"/>
    <property type="match status" value="1"/>
</dbReference>
<dbReference type="AlphaFoldDB" id="A0A1W9S2I9"/>
<name>A0A1W9S2I9_9BACT</name>
<evidence type="ECO:0000313" key="3">
    <source>
        <dbReference type="Proteomes" id="UP000192611"/>
    </source>
</evidence>
<sequence>MAVVDSEACITLGIDIGGTGVRYGVFKGDKLIEDGHLPSHRDEEPEALADELSRLILDKNPDICGIGAPGMVAPWDGVVRYPPNFPRWREFPLKKVLEQKTGSDVWVVNDGVVNLLGEWRYGAGRGYNNVLMLTLGTGVGGGLVADGRVVWGSEGCGLEVGHISINPDGPRCRCGNYGCVERYIGAEYIIERAVGLMGEYSGSALSGKQDLTLLDLADAAEGRDLLALRVWRQTGEYLAYAIVSYIHLFAPKIIVIGGGIANSYRFMKGVVDEILSERVMMYERRGIKVCQAELGEMAGVYGGYILATEGEGLWHFSE</sequence>
<dbReference type="EMBL" id="NATQ01000015">
    <property type="protein sequence ID" value="OQX91023.1"/>
    <property type="molecule type" value="Genomic_DNA"/>
</dbReference>